<dbReference type="HOGENOM" id="CLU_2076894_0_0_1"/>
<evidence type="ECO:0000313" key="3">
    <source>
        <dbReference type="Proteomes" id="UP000006591"/>
    </source>
</evidence>
<dbReference type="EnsemblPlants" id="ONIVA09G13140.1">
    <property type="protein sequence ID" value="ONIVA09G13140.1"/>
    <property type="gene ID" value="ONIVA09G13140"/>
</dbReference>
<sequence>MWITLTCGAHVGPMLTQPPLEGPSVYLFLSPPLENPQISLAIHATTQTDLPPSLGQRPAPARGVHLRRPYPSQALKPGIRSPCDLGGVTRGRSLPSRTTIAGAGGAEGGRGQDGGRSA</sequence>
<reference evidence="2" key="2">
    <citation type="submission" date="2018-04" db="EMBL/GenBank/DDBJ databases">
        <title>OnivRS2 (Oryza nivara Reference Sequence Version 2).</title>
        <authorList>
            <person name="Zhang J."/>
            <person name="Kudrna D."/>
            <person name="Lee S."/>
            <person name="Talag J."/>
            <person name="Rajasekar S."/>
            <person name="Welchert J."/>
            <person name="Hsing Y.-I."/>
            <person name="Wing R.A."/>
        </authorList>
    </citation>
    <scope>NUCLEOTIDE SEQUENCE [LARGE SCALE GENOMIC DNA]</scope>
    <source>
        <strain evidence="2">SL10</strain>
    </source>
</reference>
<proteinExistence type="predicted"/>
<protein>
    <submittedName>
        <fullName evidence="2">Uncharacterized protein</fullName>
    </submittedName>
</protein>
<accession>A0A0E0IKR8</accession>
<organism evidence="2">
    <name type="scientific">Oryza nivara</name>
    <name type="common">Indian wild rice</name>
    <name type="synonym">Oryza sativa f. spontanea</name>
    <dbReference type="NCBI Taxonomy" id="4536"/>
    <lineage>
        <taxon>Eukaryota</taxon>
        <taxon>Viridiplantae</taxon>
        <taxon>Streptophyta</taxon>
        <taxon>Embryophyta</taxon>
        <taxon>Tracheophyta</taxon>
        <taxon>Spermatophyta</taxon>
        <taxon>Magnoliopsida</taxon>
        <taxon>Liliopsida</taxon>
        <taxon>Poales</taxon>
        <taxon>Poaceae</taxon>
        <taxon>BOP clade</taxon>
        <taxon>Oryzoideae</taxon>
        <taxon>Oryzeae</taxon>
        <taxon>Oryzinae</taxon>
        <taxon>Oryza</taxon>
    </lineage>
</organism>
<evidence type="ECO:0000313" key="2">
    <source>
        <dbReference type="EnsemblPlants" id="ONIVA09G13140.1"/>
    </source>
</evidence>
<keyword evidence="3" id="KW-1185">Reference proteome</keyword>
<dbReference type="Proteomes" id="UP000006591">
    <property type="component" value="Chromosome 9"/>
</dbReference>
<reference evidence="2" key="1">
    <citation type="submission" date="2015-04" db="UniProtKB">
        <authorList>
            <consortium name="EnsemblPlants"/>
        </authorList>
    </citation>
    <scope>IDENTIFICATION</scope>
    <source>
        <strain evidence="2">SL10</strain>
    </source>
</reference>
<evidence type="ECO:0000256" key="1">
    <source>
        <dbReference type="SAM" id="MobiDB-lite"/>
    </source>
</evidence>
<feature type="region of interest" description="Disordered" evidence="1">
    <location>
        <begin position="70"/>
        <end position="118"/>
    </location>
</feature>
<feature type="compositionally biased region" description="Gly residues" evidence="1">
    <location>
        <begin position="102"/>
        <end position="118"/>
    </location>
</feature>
<name>A0A0E0IKR8_ORYNI</name>
<dbReference type="AlphaFoldDB" id="A0A0E0IKR8"/>
<dbReference type="Gramene" id="ONIVA09G13140.1">
    <property type="protein sequence ID" value="ONIVA09G13140.1"/>
    <property type="gene ID" value="ONIVA09G13140"/>
</dbReference>